<name>A0A8J9VTD8_9NEOP</name>
<reference evidence="1" key="1">
    <citation type="submission" date="2021-12" db="EMBL/GenBank/DDBJ databases">
        <authorList>
            <person name="Martin H S."/>
        </authorList>
    </citation>
    <scope>NUCLEOTIDE SEQUENCE</scope>
</reference>
<protein>
    <submittedName>
        <fullName evidence="1">Uncharacterized protein</fullName>
    </submittedName>
</protein>
<evidence type="ECO:0000313" key="2">
    <source>
        <dbReference type="Proteomes" id="UP000838878"/>
    </source>
</evidence>
<feature type="non-terminal residue" evidence="1">
    <location>
        <position position="68"/>
    </location>
</feature>
<dbReference type="Proteomes" id="UP000838878">
    <property type="component" value="Chromosome 8"/>
</dbReference>
<dbReference type="EMBL" id="OV170228">
    <property type="protein sequence ID" value="CAH0730108.1"/>
    <property type="molecule type" value="Genomic_DNA"/>
</dbReference>
<dbReference type="AlphaFoldDB" id="A0A8J9VTD8"/>
<sequence length="68" mass="7619">MWYTANLPPLNEKFFTETPNNYPWPDLGLDLRSRGSAAVYADELQQISISVTSTSVGAETDCCGQERY</sequence>
<proteinExistence type="predicted"/>
<keyword evidence="2" id="KW-1185">Reference proteome</keyword>
<organism evidence="1 2">
    <name type="scientific">Brenthis ino</name>
    <name type="common">lesser marbled fritillary</name>
    <dbReference type="NCBI Taxonomy" id="405034"/>
    <lineage>
        <taxon>Eukaryota</taxon>
        <taxon>Metazoa</taxon>
        <taxon>Ecdysozoa</taxon>
        <taxon>Arthropoda</taxon>
        <taxon>Hexapoda</taxon>
        <taxon>Insecta</taxon>
        <taxon>Pterygota</taxon>
        <taxon>Neoptera</taxon>
        <taxon>Endopterygota</taxon>
        <taxon>Lepidoptera</taxon>
        <taxon>Glossata</taxon>
        <taxon>Ditrysia</taxon>
        <taxon>Papilionoidea</taxon>
        <taxon>Nymphalidae</taxon>
        <taxon>Heliconiinae</taxon>
        <taxon>Argynnini</taxon>
        <taxon>Brenthis</taxon>
    </lineage>
</organism>
<accession>A0A8J9VTD8</accession>
<gene>
    <name evidence="1" type="ORF">BINO364_LOCUS15125</name>
</gene>
<evidence type="ECO:0000313" key="1">
    <source>
        <dbReference type="EMBL" id="CAH0730108.1"/>
    </source>
</evidence>